<dbReference type="Proteomes" id="UP000318081">
    <property type="component" value="Chromosome"/>
</dbReference>
<name>A0ABX5XSH3_9BACT</name>
<protein>
    <submittedName>
        <fullName evidence="2">Uncharacterized protein</fullName>
    </submittedName>
</protein>
<evidence type="ECO:0000313" key="2">
    <source>
        <dbReference type="EMBL" id="QDV84960.1"/>
    </source>
</evidence>
<proteinExistence type="predicted"/>
<reference evidence="2 3" key="1">
    <citation type="submission" date="2019-02" db="EMBL/GenBank/DDBJ databases">
        <title>Deep-cultivation of Planctomycetes and their phenomic and genomic characterization uncovers novel biology.</title>
        <authorList>
            <person name="Wiegand S."/>
            <person name="Jogler M."/>
            <person name="Boedeker C."/>
            <person name="Pinto D."/>
            <person name="Vollmers J."/>
            <person name="Rivas-Marin E."/>
            <person name="Kohn T."/>
            <person name="Peeters S.H."/>
            <person name="Heuer A."/>
            <person name="Rast P."/>
            <person name="Oberbeckmann S."/>
            <person name="Bunk B."/>
            <person name="Jeske O."/>
            <person name="Meyerdierks A."/>
            <person name="Storesund J.E."/>
            <person name="Kallscheuer N."/>
            <person name="Luecker S."/>
            <person name="Lage O.M."/>
            <person name="Pohl T."/>
            <person name="Merkel B.J."/>
            <person name="Hornburger P."/>
            <person name="Mueller R.-W."/>
            <person name="Bruemmer F."/>
            <person name="Labrenz M."/>
            <person name="Spormann A.M."/>
            <person name="Op den Camp H."/>
            <person name="Overmann J."/>
            <person name="Amann R."/>
            <person name="Jetten M.S.M."/>
            <person name="Mascher T."/>
            <person name="Medema M.H."/>
            <person name="Devos D.P."/>
            <person name="Kaster A.-K."/>
            <person name="Ovreas L."/>
            <person name="Rohde M."/>
            <person name="Galperin M.Y."/>
            <person name="Jogler C."/>
        </authorList>
    </citation>
    <scope>NUCLEOTIDE SEQUENCE [LARGE SCALE GENOMIC DNA]</scope>
    <source>
        <strain evidence="2 3">TBK1r</strain>
    </source>
</reference>
<gene>
    <name evidence="2" type="ORF">TBK1r_39120</name>
</gene>
<dbReference type="EMBL" id="CP036432">
    <property type="protein sequence ID" value="QDV84960.1"/>
    <property type="molecule type" value="Genomic_DNA"/>
</dbReference>
<sequence>MLELADPPKTQPKSEPKPSSDQRSDGDNRRLVFGIHAGLEESAGGYIALIVVTASSKEEALHRVSMKERRANFLIAEYLGLEGTDELARAEDEWASAMLEQHLFRHGGSIALGNVEK</sequence>
<keyword evidence="3" id="KW-1185">Reference proteome</keyword>
<accession>A0ABX5XSH3</accession>
<dbReference type="RefSeq" id="WP_145213936.1">
    <property type="nucleotide sequence ID" value="NZ_CP036432.1"/>
</dbReference>
<feature type="region of interest" description="Disordered" evidence="1">
    <location>
        <begin position="1"/>
        <end position="28"/>
    </location>
</feature>
<organism evidence="2 3">
    <name type="scientific">Stieleria magnilauensis</name>
    <dbReference type="NCBI Taxonomy" id="2527963"/>
    <lineage>
        <taxon>Bacteria</taxon>
        <taxon>Pseudomonadati</taxon>
        <taxon>Planctomycetota</taxon>
        <taxon>Planctomycetia</taxon>
        <taxon>Pirellulales</taxon>
        <taxon>Pirellulaceae</taxon>
        <taxon>Stieleria</taxon>
    </lineage>
</organism>
<feature type="compositionally biased region" description="Basic and acidic residues" evidence="1">
    <location>
        <begin position="12"/>
        <end position="28"/>
    </location>
</feature>
<evidence type="ECO:0000256" key="1">
    <source>
        <dbReference type="SAM" id="MobiDB-lite"/>
    </source>
</evidence>
<evidence type="ECO:0000313" key="3">
    <source>
        <dbReference type="Proteomes" id="UP000318081"/>
    </source>
</evidence>